<proteinExistence type="predicted"/>
<dbReference type="EMBL" id="JACOOJ010000062">
    <property type="protein sequence ID" value="MBC5635011.1"/>
    <property type="molecule type" value="Genomic_DNA"/>
</dbReference>
<gene>
    <name evidence="1" type="ORF">H8S65_19935</name>
</gene>
<evidence type="ECO:0000313" key="2">
    <source>
        <dbReference type="Proteomes" id="UP000651475"/>
    </source>
</evidence>
<dbReference type="RefSeq" id="WP_186931556.1">
    <property type="nucleotide sequence ID" value="NZ_JACOOJ010000062.1"/>
</dbReference>
<accession>A0ABR7DU57</accession>
<dbReference type="Proteomes" id="UP000651475">
    <property type="component" value="Unassembled WGS sequence"/>
</dbReference>
<keyword evidence="2" id="KW-1185">Reference proteome</keyword>
<evidence type="ECO:0000313" key="1">
    <source>
        <dbReference type="EMBL" id="MBC5635011.1"/>
    </source>
</evidence>
<name>A0ABR7DU57_9BACT</name>
<reference evidence="1 2" key="1">
    <citation type="submission" date="2020-08" db="EMBL/GenBank/DDBJ databases">
        <title>Genome public.</title>
        <authorList>
            <person name="Liu C."/>
            <person name="Sun Q."/>
        </authorList>
    </citation>
    <scope>NUCLEOTIDE SEQUENCE [LARGE SCALE GENOMIC DNA]</scope>
    <source>
        <strain evidence="1 2">NSJ-79</strain>
    </source>
</reference>
<sequence>MLAKMCMTFREILKKRLTRKYDQLREIENTINSADDLVNMAAVKRKFVELKSSIAELENCIDLADTMLSNDDSEKKE</sequence>
<organism evidence="1 2">
    <name type="scientific">Parabacteroides hominis</name>
    <dbReference type="NCBI Taxonomy" id="2763057"/>
    <lineage>
        <taxon>Bacteria</taxon>
        <taxon>Pseudomonadati</taxon>
        <taxon>Bacteroidota</taxon>
        <taxon>Bacteroidia</taxon>
        <taxon>Bacteroidales</taxon>
        <taxon>Tannerellaceae</taxon>
        <taxon>Parabacteroides</taxon>
    </lineage>
</organism>
<protein>
    <submittedName>
        <fullName evidence="1">Uncharacterized protein</fullName>
    </submittedName>
</protein>
<comment type="caution">
    <text evidence="1">The sequence shown here is derived from an EMBL/GenBank/DDBJ whole genome shotgun (WGS) entry which is preliminary data.</text>
</comment>